<name>A0AAN5I3U6_9BILA</name>
<evidence type="ECO:0000259" key="15">
    <source>
        <dbReference type="PROSITE" id="PS50174"/>
    </source>
</evidence>
<dbReference type="PANTHER" id="PTHR46297">
    <property type="entry name" value="ZINC FINGER CCCH-TYPE WITH G PATCH DOMAIN-CONTAINING PROTEIN"/>
    <property type="match status" value="1"/>
</dbReference>
<dbReference type="CDD" id="cd20384">
    <property type="entry name" value="Tudor_ZGPAT"/>
    <property type="match status" value="1"/>
</dbReference>
<evidence type="ECO:0000256" key="7">
    <source>
        <dbReference type="ARBA" id="ARBA00022833"/>
    </source>
</evidence>
<keyword evidence="7 12" id="KW-0862">Zinc</keyword>
<protein>
    <recommendedName>
        <fullName evidence="3">Zinc finger CCCH-type with G patch domain-containing protein</fullName>
    </recommendedName>
</protein>
<feature type="region of interest" description="Disordered" evidence="13">
    <location>
        <begin position="51"/>
        <end position="70"/>
    </location>
</feature>
<evidence type="ECO:0000313" key="17">
    <source>
        <dbReference type="Proteomes" id="UP001328107"/>
    </source>
</evidence>
<reference evidence="17" key="1">
    <citation type="submission" date="2022-10" db="EMBL/GenBank/DDBJ databases">
        <title>Genome assembly of Pristionchus species.</title>
        <authorList>
            <person name="Yoshida K."/>
            <person name="Sommer R.J."/>
        </authorList>
    </citation>
    <scope>NUCLEOTIDE SEQUENCE [LARGE SCALE GENOMIC DNA]</scope>
    <source>
        <strain evidence="17">RS5460</strain>
    </source>
</reference>
<gene>
    <name evidence="16" type="ORF">PMAYCL1PPCAC_20101</name>
</gene>
<evidence type="ECO:0000256" key="10">
    <source>
        <dbReference type="ARBA" id="ARBA00023163"/>
    </source>
</evidence>
<keyword evidence="10" id="KW-0804">Transcription</keyword>
<dbReference type="AlphaFoldDB" id="A0AAN5I3U6"/>
<keyword evidence="9" id="KW-0238">DNA-binding</keyword>
<evidence type="ECO:0000256" key="11">
    <source>
        <dbReference type="ARBA" id="ARBA00023242"/>
    </source>
</evidence>
<evidence type="ECO:0000313" key="16">
    <source>
        <dbReference type="EMBL" id="GMR49906.1"/>
    </source>
</evidence>
<keyword evidence="4" id="KW-0678">Repressor</keyword>
<proteinExistence type="predicted"/>
<evidence type="ECO:0000256" key="8">
    <source>
        <dbReference type="ARBA" id="ARBA00023015"/>
    </source>
</evidence>
<dbReference type="InterPro" id="IPR000467">
    <property type="entry name" value="G_patch_dom"/>
</dbReference>
<feature type="domain" description="C3H1-type" evidence="14">
    <location>
        <begin position="128"/>
        <end position="155"/>
    </location>
</feature>
<dbReference type="GO" id="GO:0001227">
    <property type="term" value="F:DNA-binding transcription repressor activity, RNA polymerase II-specific"/>
    <property type="evidence" value="ECO:0007669"/>
    <property type="project" value="TreeGrafter"/>
</dbReference>
<evidence type="ECO:0000256" key="12">
    <source>
        <dbReference type="PROSITE-ProRule" id="PRU00723"/>
    </source>
</evidence>
<comment type="function">
    <text evidence="1">Transcription repressor.</text>
</comment>
<dbReference type="GO" id="GO:0005634">
    <property type="term" value="C:nucleus"/>
    <property type="evidence" value="ECO:0007669"/>
    <property type="project" value="UniProtKB-SubCell"/>
</dbReference>
<dbReference type="PROSITE" id="PS50174">
    <property type="entry name" value="G_PATCH"/>
    <property type="match status" value="1"/>
</dbReference>
<feature type="domain" description="G-patch" evidence="15">
    <location>
        <begin position="262"/>
        <end position="308"/>
    </location>
</feature>
<comment type="caution">
    <text evidence="16">The sequence shown here is derived from an EMBL/GenBank/DDBJ whole genome shotgun (WGS) entry which is preliminary data.</text>
</comment>
<dbReference type="EMBL" id="BTRK01000004">
    <property type="protein sequence ID" value="GMR49906.1"/>
    <property type="molecule type" value="Genomic_DNA"/>
</dbReference>
<evidence type="ECO:0000256" key="3">
    <source>
        <dbReference type="ARBA" id="ARBA00022414"/>
    </source>
</evidence>
<keyword evidence="17" id="KW-1185">Reference proteome</keyword>
<dbReference type="InterPro" id="IPR000571">
    <property type="entry name" value="Znf_CCCH"/>
</dbReference>
<evidence type="ECO:0000256" key="2">
    <source>
        <dbReference type="ARBA" id="ARBA00004123"/>
    </source>
</evidence>
<dbReference type="Pfam" id="PF01585">
    <property type="entry name" value="G-patch"/>
    <property type="match status" value="1"/>
</dbReference>
<evidence type="ECO:0000256" key="6">
    <source>
        <dbReference type="ARBA" id="ARBA00022771"/>
    </source>
</evidence>
<comment type="subcellular location">
    <subcellularLocation>
        <location evidence="2">Nucleus</location>
    </subcellularLocation>
</comment>
<sequence>RMSEELAAYRVELASINERLATDSLGAIERAELEVNKHDLIELLELMESEETTEGLEIRKPDEEGEDDDGTALEEDLADLIGMRCHAPYTGASMSLGLDKHAAIVLGVDGIDPERGVMLSVLYSHPLIPAMSPCPHFLADTCRYAEKCKFSHGSSVPASEIADYDEPDFESLSEGSPVLVSVDPLWEVGRVTAKDGDKLAVKILRTGAEVSSSISAVLPIEGEIVVEDKELVEGAGASDDFAELKQEKLGRVSKDELGDWQGGGIGFKLMQKMGYKKGDGLGKNSDGIVHAIQARICPKGASLDAIMEKKGKRTRVVDGKSLQRLKEAKPKNEAEQGIFSFLNRKLAPGPAPTQKELEEKEAKSLKATSQAGLGAQSFDADRKMKELKSKEQKLIEGIKRNTRDKSTTARMETALAAVKKELASLEGKQGRIAKEMDSRVAKKKDVF</sequence>
<keyword evidence="8" id="KW-0805">Transcription regulation</keyword>
<dbReference type="GO" id="GO:0000978">
    <property type="term" value="F:RNA polymerase II cis-regulatory region sequence-specific DNA binding"/>
    <property type="evidence" value="ECO:0007669"/>
    <property type="project" value="TreeGrafter"/>
</dbReference>
<keyword evidence="6 12" id="KW-0863">Zinc-finger</keyword>
<dbReference type="Gene3D" id="2.30.30.1190">
    <property type="match status" value="1"/>
</dbReference>
<feature type="non-terminal residue" evidence="16">
    <location>
        <position position="1"/>
    </location>
</feature>
<dbReference type="SMART" id="SM00443">
    <property type="entry name" value="G_patch"/>
    <property type="match status" value="1"/>
</dbReference>
<evidence type="ECO:0000256" key="5">
    <source>
        <dbReference type="ARBA" id="ARBA00022723"/>
    </source>
</evidence>
<keyword evidence="11" id="KW-0539">Nucleus</keyword>
<keyword evidence="5 12" id="KW-0479">Metal-binding</keyword>
<dbReference type="GO" id="GO:0008270">
    <property type="term" value="F:zinc ion binding"/>
    <property type="evidence" value="ECO:0007669"/>
    <property type="project" value="UniProtKB-KW"/>
</dbReference>
<evidence type="ECO:0000256" key="4">
    <source>
        <dbReference type="ARBA" id="ARBA00022491"/>
    </source>
</evidence>
<feature type="zinc finger region" description="C3H1-type" evidence="12">
    <location>
        <begin position="128"/>
        <end position="155"/>
    </location>
</feature>
<evidence type="ECO:0000256" key="13">
    <source>
        <dbReference type="SAM" id="MobiDB-lite"/>
    </source>
</evidence>
<dbReference type="PANTHER" id="PTHR46297:SF1">
    <property type="entry name" value="ZINC FINGER CCCH-TYPE WITH G PATCH DOMAIN-CONTAINING PROTEIN"/>
    <property type="match status" value="1"/>
</dbReference>
<evidence type="ECO:0000256" key="1">
    <source>
        <dbReference type="ARBA" id="ARBA00004062"/>
    </source>
</evidence>
<dbReference type="PROSITE" id="PS50103">
    <property type="entry name" value="ZF_C3H1"/>
    <property type="match status" value="1"/>
</dbReference>
<organism evidence="16 17">
    <name type="scientific">Pristionchus mayeri</name>
    <dbReference type="NCBI Taxonomy" id="1317129"/>
    <lineage>
        <taxon>Eukaryota</taxon>
        <taxon>Metazoa</taxon>
        <taxon>Ecdysozoa</taxon>
        <taxon>Nematoda</taxon>
        <taxon>Chromadorea</taxon>
        <taxon>Rhabditida</taxon>
        <taxon>Rhabditina</taxon>
        <taxon>Diplogasteromorpha</taxon>
        <taxon>Diplogasteroidea</taxon>
        <taxon>Neodiplogasteridae</taxon>
        <taxon>Pristionchus</taxon>
    </lineage>
</organism>
<dbReference type="Proteomes" id="UP001328107">
    <property type="component" value="Unassembled WGS sequence"/>
</dbReference>
<evidence type="ECO:0000256" key="9">
    <source>
        <dbReference type="ARBA" id="ARBA00023125"/>
    </source>
</evidence>
<accession>A0AAN5I3U6</accession>
<evidence type="ECO:0000259" key="14">
    <source>
        <dbReference type="PROSITE" id="PS50103"/>
    </source>
</evidence>